<evidence type="ECO:0000313" key="1">
    <source>
        <dbReference type="EMBL" id="CAG9796659.1"/>
    </source>
</evidence>
<name>A0A9N9WIK8_9NEOP</name>
<reference evidence="1" key="2">
    <citation type="submission" date="2022-10" db="EMBL/GenBank/DDBJ databases">
        <authorList>
            <consortium name="ENA_rothamsted_submissions"/>
            <consortium name="culmorum"/>
            <person name="King R."/>
        </authorList>
    </citation>
    <scope>NUCLEOTIDE SEQUENCE</scope>
</reference>
<dbReference type="Proteomes" id="UP001153714">
    <property type="component" value="Chromosome 9"/>
</dbReference>
<keyword evidence="2" id="KW-1185">Reference proteome</keyword>
<sequence length="788" mass="89035">MISFPPFSHFPIVSDGMILPSIPAHLLDCYRGGGPDLRAPKRLDTFLSLLKKLEQDFRLDMRMFSGALLRSFRLDGIEESANAVETDFLLPFRASNFQFHKYKLLMDLFLPTQNLLQVNESLSLTDTCFLHRIMSSTVRQWERGDEGIVCPLSAQQRQNMATQSSGRIHSRCPIEEGVIHTDWGPIAPGTLVAAMASSLEPQRVLVTEILNADIFKAGISEPLMASAKQEWFEDIEAFLNTDDQPIAPDISNTWVATLAGDLAEVVVNQGPRVGSVENRLVVGSNNRWNDTYLPRDFYLLPQNASVVDWHFTDAEILAGIDGLIIANYLSQWVETRRTLRLSQIIDMYYSHEGISFNPRVKACNRQSLFNEIFRRETLLAEASKFANVLSLRQITVYVPVEEMDRISEAAVSAFVTYAPSLLRRYHVDCHVSTSVPYVDLLVATDGAWARYEVEQFISWVGGALEVSLQPNTLALIHGNTGNFIVPPSHNLTDVFHHINNFNDTWPNRLNLPNVLSRVIQYSRNKSLEEEISNTSAGPSTVVLIVSPGGRPSANELLRSTELMHSLRMSFFDVYFAYVARDLTDFQNINNQYLDYSELFLSVTSTAVNDVVDAVDTFVVKNEIPTRIFGPHCPFNDTIFEQSEYEDFVLPERKVTYRIHPFYMQQQTFIQFKIRNGGQGELLVCSWRGADASHNCLTLGNRDTRIFNLTKPCPSADFCPPAYFTVAATSTDNICAHNDCRMPHQAGYYITHSGLRCLSLRSSTAAWKSDIDLILFLYLIYVVSFKVIF</sequence>
<proteinExistence type="predicted"/>
<gene>
    <name evidence="1" type="ORF">DIATSA_LOCUS13828</name>
</gene>
<evidence type="ECO:0000313" key="2">
    <source>
        <dbReference type="Proteomes" id="UP001153714"/>
    </source>
</evidence>
<protein>
    <submittedName>
        <fullName evidence="1">Uncharacterized protein</fullName>
    </submittedName>
</protein>
<dbReference type="AlphaFoldDB" id="A0A9N9WIK8"/>
<organism evidence="1 2">
    <name type="scientific">Diatraea saccharalis</name>
    <name type="common">sugarcane borer</name>
    <dbReference type="NCBI Taxonomy" id="40085"/>
    <lineage>
        <taxon>Eukaryota</taxon>
        <taxon>Metazoa</taxon>
        <taxon>Ecdysozoa</taxon>
        <taxon>Arthropoda</taxon>
        <taxon>Hexapoda</taxon>
        <taxon>Insecta</taxon>
        <taxon>Pterygota</taxon>
        <taxon>Neoptera</taxon>
        <taxon>Endopterygota</taxon>
        <taxon>Lepidoptera</taxon>
        <taxon>Glossata</taxon>
        <taxon>Ditrysia</taxon>
        <taxon>Pyraloidea</taxon>
        <taxon>Crambidae</taxon>
        <taxon>Crambinae</taxon>
        <taxon>Diatraea</taxon>
    </lineage>
</organism>
<dbReference type="EMBL" id="OU893340">
    <property type="protein sequence ID" value="CAG9796659.1"/>
    <property type="molecule type" value="Genomic_DNA"/>
</dbReference>
<accession>A0A9N9WIK8</accession>
<dbReference type="OrthoDB" id="549017at2759"/>
<reference evidence="1" key="1">
    <citation type="submission" date="2021-12" db="EMBL/GenBank/DDBJ databases">
        <authorList>
            <person name="King R."/>
        </authorList>
    </citation>
    <scope>NUCLEOTIDE SEQUENCE</scope>
</reference>